<organism evidence="1 2">
    <name type="scientific">Streptomyces cremeus</name>
    <dbReference type="NCBI Taxonomy" id="66881"/>
    <lineage>
        <taxon>Bacteria</taxon>
        <taxon>Bacillati</taxon>
        <taxon>Actinomycetota</taxon>
        <taxon>Actinomycetes</taxon>
        <taxon>Kitasatosporales</taxon>
        <taxon>Streptomycetaceae</taxon>
        <taxon>Streptomyces</taxon>
    </lineage>
</organism>
<reference evidence="1 2" key="1">
    <citation type="submission" date="2024-09" db="EMBL/GenBank/DDBJ databases">
        <authorList>
            <person name="Sun Q."/>
            <person name="Mori K."/>
        </authorList>
    </citation>
    <scope>NUCLEOTIDE SEQUENCE [LARGE SCALE GENOMIC DNA]</scope>
    <source>
        <strain evidence="1 2">JCM 4362</strain>
    </source>
</reference>
<evidence type="ECO:0000313" key="1">
    <source>
        <dbReference type="EMBL" id="MFB9521013.1"/>
    </source>
</evidence>
<protein>
    <submittedName>
        <fullName evidence="1">Uncharacterized protein</fullName>
    </submittedName>
</protein>
<evidence type="ECO:0000313" key="2">
    <source>
        <dbReference type="Proteomes" id="UP001589718"/>
    </source>
</evidence>
<name>A0ABV5PCT4_STRCM</name>
<comment type="caution">
    <text evidence="1">The sequence shown here is derived from an EMBL/GenBank/DDBJ whole genome shotgun (WGS) entry which is preliminary data.</text>
</comment>
<sequence>MVGVAAGGAGGALGPREFQLVLLRRMADHQPGLVEDARIAMGVSLTAMREVNRRWQAMVRSPRARGAVNHYRSVLGPPAAVVRRTVGDLECEAYQWRVPLWPDLRLEVITGPDGTAWNEWLVRAPDAPGPSLGSADDLAPWSATVDEVARAFAAFGPVRMLDGGAPHRARLSLTLPDGTARVAEFCWGLFQGLRETP</sequence>
<keyword evidence="2" id="KW-1185">Reference proteome</keyword>
<dbReference type="EMBL" id="JBHMCR010000006">
    <property type="protein sequence ID" value="MFB9521013.1"/>
    <property type="molecule type" value="Genomic_DNA"/>
</dbReference>
<dbReference type="RefSeq" id="WP_345223183.1">
    <property type="nucleotide sequence ID" value="NZ_BAAAXE010000013.1"/>
</dbReference>
<proteinExistence type="predicted"/>
<dbReference type="Proteomes" id="UP001589718">
    <property type="component" value="Unassembled WGS sequence"/>
</dbReference>
<accession>A0ABV5PCT4</accession>
<gene>
    <name evidence="1" type="ORF">ACFFTU_13720</name>
</gene>